<dbReference type="InterPro" id="IPR012867">
    <property type="entry name" value="DUF1648"/>
</dbReference>
<organism evidence="3 4">
    <name type="scientific">Algoriphagus sanaruensis</name>
    <dbReference type="NCBI Taxonomy" id="1727163"/>
    <lineage>
        <taxon>Bacteria</taxon>
        <taxon>Pseudomonadati</taxon>
        <taxon>Bacteroidota</taxon>
        <taxon>Cytophagia</taxon>
        <taxon>Cytophagales</taxon>
        <taxon>Cyclobacteriaceae</taxon>
        <taxon>Algoriphagus</taxon>
    </lineage>
</organism>
<dbReference type="Pfam" id="PF07853">
    <property type="entry name" value="DUF1648"/>
    <property type="match status" value="1"/>
</dbReference>
<evidence type="ECO:0000259" key="2">
    <source>
        <dbReference type="Pfam" id="PF07853"/>
    </source>
</evidence>
<reference evidence="4" key="1">
    <citation type="submission" date="2015-09" db="EMBL/GenBank/DDBJ databases">
        <title>Complete sequence of Algoriphagus sp. M8-2.</title>
        <authorList>
            <person name="Shintani M."/>
        </authorList>
    </citation>
    <scope>NUCLEOTIDE SEQUENCE [LARGE SCALE GENOMIC DNA]</scope>
    <source>
        <strain evidence="4">M8-2</strain>
    </source>
</reference>
<dbReference type="Proteomes" id="UP000073816">
    <property type="component" value="Chromosome"/>
</dbReference>
<dbReference type="AlphaFoldDB" id="A0A142EKW8"/>
<evidence type="ECO:0000313" key="4">
    <source>
        <dbReference type="Proteomes" id="UP000073816"/>
    </source>
</evidence>
<keyword evidence="1" id="KW-0472">Membrane</keyword>
<dbReference type="PATRIC" id="fig|1727163.4.peg.1058"/>
<feature type="transmembrane region" description="Helical" evidence="1">
    <location>
        <begin position="12"/>
        <end position="32"/>
    </location>
</feature>
<reference evidence="3 4" key="2">
    <citation type="journal article" date="2016" name="Genome Announc.">
        <title>Complete Genome Sequence of Algoriphagus sp. Strain M8-2, Isolated from a Brackish Lake.</title>
        <authorList>
            <person name="Muraguchi Y."/>
            <person name="Kushimoto K."/>
            <person name="Ohtsubo Y."/>
            <person name="Suzuki T."/>
            <person name="Dohra H."/>
            <person name="Kimbara K."/>
            <person name="Shintani M."/>
        </authorList>
    </citation>
    <scope>NUCLEOTIDE SEQUENCE [LARGE SCALE GENOMIC DNA]</scope>
    <source>
        <strain evidence="3 4">M8-2</strain>
    </source>
</reference>
<gene>
    <name evidence="3" type="ORF">AO498_05085</name>
</gene>
<protein>
    <recommendedName>
        <fullName evidence="2">DUF1648 domain-containing protein</fullName>
    </recommendedName>
</protein>
<proteinExistence type="predicted"/>
<dbReference type="STRING" id="1727163.AO498_05085"/>
<dbReference type="EMBL" id="CP012836">
    <property type="protein sequence ID" value="AMQ55773.1"/>
    <property type="molecule type" value="Genomic_DNA"/>
</dbReference>
<keyword evidence="4" id="KW-1185">Reference proteome</keyword>
<name>A0A142EKW8_9BACT</name>
<sequence length="164" mass="18492">MKKSKIHPFDLILDILGITAILALFAIPAIFYQGLPDSLPRHYGPDGLPDAFGGKGVIWGLPILGFFMYLVIRFISTLPELINLPFKVNPSESESQKRKYGRMIRILNVGIIFLFVFFTYNTIQIGLGTQTQLPSGFKAMALLLLFGIPSIFLILDWLKSRKFK</sequence>
<feature type="domain" description="DUF1648" evidence="2">
    <location>
        <begin position="21"/>
        <end position="65"/>
    </location>
</feature>
<evidence type="ECO:0000313" key="3">
    <source>
        <dbReference type="EMBL" id="AMQ55773.1"/>
    </source>
</evidence>
<feature type="transmembrane region" description="Helical" evidence="1">
    <location>
        <begin position="139"/>
        <end position="158"/>
    </location>
</feature>
<dbReference type="OrthoDB" id="9808690at2"/>
<keyword evidence="1" id="KW-0812">Transmembrane</keyword>
<dbReference type="RefSeq" id="WP_067544436.1">
    <property type="nucleotide sequence ID" value="NZ_CP012836.1"/>
</dbReference>
<accession>A0A142EKW8</accession>
<feature type="transmembrane region" description="Helical" evidence="1">
    <location>
        <begin position="106"/>
        <end position="127"/>
    </location>
</feature>
<feature type="transmembrane region" description="Helical" evidence="1">
    <location>
        <begin position="52"/>
        <end position="72"/>
    </location>
</feature>
<dbReference type="KEGG" id="alm:AO498_05085"/>
<keyword evidence="1" id="KW-1133">Transmembrane helix</keyword>
<evidence type="ECO:0000256" key="1">
    <source>
        <dbReference type="SAM" id="Phobius"/>
    </source>
</evidence>